<keyword evidence="2 3" id="KW-0413">Isomerase</keyword>
<dbReference type="AlphaFoldDB" id="A0A2C6C8P6"/>
<proteinExistence type="predicted"/>
<organism evidence="3 4">
    <name type="scientific">Budvicia aquatica</name>
    <dbReference type="NCBI Taxonomy" id="82979"/>
    <lineage>
        <taxon>Bacteria</taxon>
        <taxon>Pseudomonadati</taxon>
        <taxon>Pseudomonadota</taxon>
        <taxon>Gammaproteobacteria</taxon>
        <taxon>Enterobacterales</taxon>
        <taxon>Budviciaceae</taxon>
        <taxon>Budvicia</taxon>
    </lineage>
</organism>
<dbReference type="GO" id="GO:0005975">
    <property type="term" value="P:carbohydrate metabolic process"/>
    <property type="evidence" value="ECO:0007669"/>
    <property type="project" value="InterPro"/>
</dbReference>
<dbReference type="PROSITE" id="PS01085">
    <property type="entry name" value="RIBUL_P_3_EPIMER_1"/>
    <property type="match status" value="1"/>
</dbReference>
<dbReference type="Proteomes" id="UP000224974">
    <property type="component" value="Unassembled WGS sequence"/>
</dbReference>
<dbReference type="InterPro" id="IPR011060">
    <property type="entry name" value="RibuloseP-bd_barrel"/>
</dbReference>
<protein>
    <submittedName>
        <fullName evidence="3">Epimerase</fullName>
        <ecNumber evidence="3">5.1.3.-</ecNumber>
    </submittedName>
</protein>
<dbReference type="Pfam" id="PF00834">
    <property type="entry name" value="Ribul_P_3_epim"/>
    <property type="match status" value="1"/>
</dbReference>
<dbReference type="RefSeq" id="WP_029092709.1">
    <property type="nucleotide sequence ID" value="NZ_PDDX01000001.1"/>
</dbReference>
<evidence type="ECO:0000256" key="1">
    <source>
        <dbReference type="ARBA" id="ARBA00022723"/>
    </source>
</evidence>
<dbReference type="PANTHER" id="PTHR11749">
    <property type="entry name" value="RIBULOSE-5-PHOSPHATE-3-EPIMERASE"/>
    <property type="match status" value="1"/>
</dbReference>
<comment type="caution">
    <text evidence="3">The sequence shown here is derived from an EMBL/GenBank/DDBJ whole genome shotgun (WGS) entry which is preliminary data.</text>
</comment>
<sequence>MTLHPSLASANQLRLGATLRRLDALAPGSVHLDIEDTSFIRNITFGLKTVTQVAEATSIPLSFHLMLANPFPWIEWLKPLKPGWVFVHAEALANPAEALALIRATGAKAGLAFNPATRLQSYRYLTHLTDSVLIMTSEPDGYGQLFNPWLISKVAEAADIFSASEIWADGGIDLPAAKRLYHAGAGHMVLGRAVFGSNDEVADYAANAAKFTEIEL</sequence>
<evidence type="ECO:0000313" key="3">
    <source>
        <dbReference type="EMBL" id="PHI32700.1"/>
    </source>
</evidence>
<reference evidence="4" key="1">
    <citation type="submission" date="2017-09" db="EMBL/GenBank/DDBJ databases">
        <title>FDA dAtabase for Regulatory Grade micrObial Sequences (FDA-ARGOS): Supporting development and validation of Infectious Disease Dx tests.</title>
        <authorList>
            <person name="Minogue T."/>
            <person name="Wolcott M."/>
            <person name="Wasieloski L."/>
            <person name="Aguilar W."/>
            <person name="Moore D."/>
            <person name="Tallon L."/>
            <person name="Sadzewicz L."/>
            <person name="Ott S."/>
            <person name="Zhao X."/>
            <person name="Nagaraj S."/>
            <person name="Vavikolanu K."/>
            <person name="Aluvathingal J."/>
            <person name="Nadendla S."/>
            <person name="Sichtig H."/>
        </authorList>
    </citation>
    <scope>NUCLEOTIDE SEQUENCE [LARGE SCALE GENOMIC DNA]</scope>
    <source>
        <strain evidence="4">FDAARGOS_387</strain>
    </source>
</reference>
<dbReference type="InterPro" id="IPR000056">
    <property type="entry name" value="Ribul_P_3_epim-like"/>
</dbReference>
<dbReference type="GO" id="GO:0016857">
    <property type="term" value="F:racemase and epimerase activity, acting on carbohydrates and derivatives"/>
    <property type="evidence" value="ECO:0007669"/>
    <property type="project" value="InterPro"/>
</dbReference>
<keyword evidence="1" id="KW-0479">Metal-binding</keyword>
<dbReference type="EMBL" id="PDDX01000001">
    <property type="protein sequence ID" value="PHI32700.1"/>
    <property type="molecule type" value="Genomic_DNA"/>
</dbReference>
<evidence type="ECO:0000256" key="2">
    <source>
        <dbReference type="ARBA" id="ARBA00023235"/>
    </source>
</evidence>
<evidence type="ECO:0000313" key="4">
    <source>
        <dbReference type="Proteomes" id="UP000224974"/>
    </source>
</evidence>
<dbReference type="STRING" id="1111728.GCA_000427805_00049"/>
<keyword evidence="4" id="KW-1185">Reference proteome</keyword>
<dbReference type="GO" id="GO:0046872">
    <property type="term" value="F:metal ion binding"/>
    <property type="evidence" value="ECO:0007669"/>
    <property type="project" value="UniProtKB-KW"/>
</dbReference>
<dbReference type="CDD" id="cd00429">
    <property type="entry name" value="RPE"/>
    <property type="match status" value="1"/>
</dbReference>
<name>A0A2C6C8P6_9GAMM</name>
<dbReference type="PROSITE" id="PS01086">
    <property type="entry name" value="RIBUL_P_3_EPIMER_2"/>
    <property type="match status" value="1"/>
</dbReference>
<dbReference type="Gene3D" id="3.20.20.70">
    <property type="entry name" value="Aldolase class I"/>
    <property type="match status" value="1"/>
</dbReference>
<gene>
    <name evidence="3" type="ORF">CRN84_14715</name>
</gene>
<dbReference type="SUPFAM" id="SSF51366">
    <property type="entry name" value="Ribulose-phoshate binding barrel"/>
    <property type="match status" value="1"/>
</dbReference>
<accession>A0A2C6C8P6</accession>
<dbReference type="EC" id="5.1.3.-" evidence="3"/>
<dbReference type="OrthoDB" id="1645589at2"/>
<dbReference type="InterPro" id="IPR013785">
    <property type="entry name" value="Aldolase_TIM"/>
</dbReference>